<sequence length="143" mass="15069">MVDDDEAASRDDAADRERGRQDEGGRLSFSLPPIRLPPLFPEDFRLLWPAPGEGPRRRVSKRVVLAALVVFDLADAALALTADAGAVAGVRVVGGALVAATTFGALGTVYVWEAVAALAGFGELTVVPTLSALFVVHSLREVF</sequence>
<gene>
    <name evidence="3" type="ORF">HHUB_3256</name>
</gene>
<evidence type="ECO:0000256" key="2">
    <source>
        <dbReference type="SAM" id="Phobius"/>
    </source>
</evidence>
<dbReference type="KEGG" id="hhb:Hhub_3256"/>
<feature type="transmembrane region" description="Helical" evidence="2">
    <location>
        <begin position="88"/>
        <end position="111"/>
    </location>
</feature>
<feature type="transmembrane region" description="Helical" evidence="2">
    <location>
        <begin position="63"/>
        <end position="82"/>
    </location>
</feature>
<feature type="region of interest" description="Disordered" evidence="1">
    <location>
        <begin position="1"/>
        <end position="30"/>
    </location>
</feature>
<dbReference type="RefSeq" id="WP_059057615.1">
    <property type="nucleotide sequence ID" value="NZ_CEML01000001.1"/>
</dbReference>
<keyword evidence="4" id="KW-1185">Reference proteome</keyword>
<keyword evidence="2" id="KW-1133">Transmembrane helix</keyword>
<dbReference type="OrthoDB" id="253439at2157"/>
<evidence type="ECO:0000313" key="4">
    <source>
        <dbReference type="Proteomes" id="UP000066737"/>
    </source>
</evidence>
<proteinExistence type="predicted"/>
<dbReference type="EMBL" id="LN831302">
    <property type="protein sequence ID" value="CQH60609.1"/>
    <property type="molecule type" value="Genomic_DNA"/>
</dbReference>
<feature type="compositionally biased region" description="Basic and acidic residues" evidence="1">
    <location>
        <begin position="7"/>
        <end position="25"/>
    </location>
</feature>
<evidence type="ECO:0000256" key="1">
    <source>
        <dbReference type="SAM" id="MobiDB-lite"/>
    </source>
</evidence>
<reference evidence="4" key="1">
    <citation type="journal article" date="2016" name="Environ. Microbiol.">
        <title>The complete genome of a viable archaeum isolated from 123-million-year-old rock salt.</title>
        <authorList>
            <person name="Jaakkola S.T."/>
            <person name="Pfeiffer F."/>
            <person name="Ravantti J.J."/>
            <person name="Guo Q."/>
            <person name="Liu Y."/>
            <person name="Chen X."/>
            <person name="Ma H."/>
            <person name="Yang C."/>
            <person name="Oksanen H.M."/>
            <person name="Bamford D.H."/>
        </authorList>
    </citation>
    <scope>NUCLEOTIDE SEQUENCE</scope>
    <source>
        <strain evidence="4">JI20-1</strain>
    </source>
</reference>
<organism evidence="3 4">
    <name type="scientific">Halobacterium hubeiense</name>
    <dbReference type="NCBI Taxonomy" id="1407499"/>
    <lineage>
        <taxon>Archaea</taxon>
        <taxon>Methanobacteriati</taxon>
        <taxon>Methanobacteriota</taxon>
        <taxon>Stenosarchaea group</taxon>
        <taxon>Halobacteria</taxon>
        <taxon>Halobacteriales</taxon>
        <taxon>Halobacteriaceae</taxon>
        <taxon>Halobacterium</taxon>
    </lineage>
</organism>
<name>A0A0U5H7S3_9EURY</name>
<dbReference type="GeneID" id="91107896"/>
<protein>
    <submittedName>
        <fullName evidence="3">Uncharacterized protein</fullName>
    </submittedName>
</protein>
<dbReference type="AlphaFoldDB" id="A0A0U5H7S3"/>
<dbReference type="Proteomes" id="UP000066737">
    <property type="component" value="Chromosome I"/>
</dbReference>
<accession>A0A0U5H7S3</accession>
<evidence type="ECO:0000313" key="3">
    <source>
        <dbReference type="EMBL" id="CQH60609.1"/>
    </source>
</evidence>
<feature type="transmembrane region" description="Helical" evidence="2">
    <location>
        <begin position="118"/>
        <end position="139"/>
    </location>
</feature>
<keyword evidence="2" id="KW-0812">Transmembrane</keyword>
<keyword evidence="2" id="KW-0472">Membrane</keyword>